<dbReference type="KEGG" id="bvo:Pan97_21110"/>
<dbReference type="GO" id="GO:0046677">
    <property type="term" value="P:response to antibiotic"/>
    <property type="evidence" value="ECO:0007669"/>
    <property type="project" value="UniProtKB-KW"/>
</dbReference>
<dbReference type="Pfam" id="PF19581">
    <property type="entry name" value="Glyoxalase_7"/>
    <property type="match status" value="1"/>
</dbReference>
<dbReference type="RefSeq" id="WP_144972207.1">
    <property type="nucleotide sequence ID" value="NZ_CP036289.1"/>
</dbReference>
<dbReference type="AlphaFoldDB" id="A0A518C786"/>
<reference evidence="6" key="1">
    <citation type="submission" date="2019-02" db="EMBL/GenBank/DDBJ databases">
        <title>Deep-cultivation of Planctomycetes and their phenomic and genomic characterization uncovers novel biology.</title>
        <authorList>
            <person name="Wiegand S."/>
            <person name="Jogler M."/>
            <person name="Boedeker C."/>
            <person name="Pinto D."/>
            <person name="Vollmers J."/>
            <person name="Rivas-Marin E."/>
            <person name="Kohn T."/>
            <person name="Peeters S.H."/>
            <person name="Heuer A."/>
            <person name="Rast P."/>
            <person name="Oberbeckmann S."/>
            <person name="Bunk B."/>
            <person name="Jeske O."/>
            <person name="Meyerdierks A."/>
            <person name="Storesund J.E."/>
            <person name="Kallscheuer N."/>
            <person name="Luecker S."/>
            <person name="Lage O.M."/>
            <person name="Pohl T."/>
            <person name="Merkel B.J."/>
            <person name="Hornburger P."/>
            <person name="Mueller R.-W."/>
            <person name="Bruemmer F."/>
            <person name="Labrenz M."/>
            <person name="Spormann A.M."/>
            <person name="Op den Camp H."/>
            <person name="Overmann J."/>
            <person name="Amann R."/>
            <person name="Jetten M.S.M."/>
            <person name="Mascher T."/>
            <person name="Medema M.H."/>
            <person name="Devos D.P."/>
            <person name="Kaster A.-K."/>
            <person name="Ovreas L."/>
            <person name="Rohde M."/>
            <person name="Galperin M.Y."/>
            <person name="Jogler C."/>
        </authorList>
    </citation>
    <scope>NUCLEOTIDE SEQUENCE [LARGE SCALE GENOMIC DNA]</scope>
    <source>
        <strain evidence="6">Pan97</strain>
    </source>
</reference>
<dbReference type="PROSITE" id="PS51819">
    <property type="entry name" value="VOC"/>
    <property type="match status" value="1"/>
</dbReference>
<dbReference type="EMBL" id="CP036289">
    <property type="protein sequence ID" value="QDU75090.1"/>
    <property type="molecule type" value="Genomic_DNA"/>
</dbReference>
<comment type="similarity">
    <text evidence="1">Belongs to the bleomycin resistance protein family.</text>
</comment>
<feature type="domain" description="VOC" evidence="4">
    <location>
        <begin position="1"/>
        <end position="119"/>
    </location>
</feature>
<organism evidence="5 6">
    <name type="scientific">Bremerella volcania</name>
    <dbReference type="NCBI Taxonomy" id="2527984"/>
    <lineage>
        <taxon>Bacteria</taxon>
        <taxon>Pseudomonadati</taxon>
        <taxon>Planctomycetota</taxon>
        <taxon>Planctomycetia</taxon>
        <taxon>Pirellulales</taxon>
        <taxon>Pirellulaceae</taxon>
        <taxon>Bremerella</taxon>
    </lineage>
</organism>
<accession>A0A518C786</accession>
<keyword evidence="3" id="KW-0046">Antibiotic resistance</keyword>
<evidence type="ECO:0000313" key="6">
    <source>
        <dbReference type="Proteomes" id="UP000318626"/>
    </source>
</evidence>
<evidence type="ECO:0000259" key="4">
    <source>
        <dbReference type="PROSITE" id="PS51819"/>
    </source>
</evidence>
<dbReference type="InterPro" id="IPR000335">
    <property type="entry name" value="Bleomycin-R"/>
</dbReference>
<protein>
    <recommendedName>
        <fullName evidence="2">Bleomycin resistance protein</fullName>
    </recommendedName>
</protein>
<gene>
    <name evidence="5" type="ORF">Pan97_21110</name>
</gene>
<name>A0A518C786_9BACT</name>
<proteinExistence type="inferred from homology"/>
<dbReference type="CDD" id="cd08349">
    <property type="entry name" value="BLMA_like"/>
    <property type="match status" value="1"/>
</dbReference>
<dbReference type="Proteomes" id="UP000318626">
    <property type="component" value="Chromosome"/>
</dbReference>
<dbReference type="InterPro" id="IPR029068">
    <property type="entry name" value="Glyas_Bleomycin-R_OHBP_Dase"/>
</dbReference>
<evidence type="ECO:0000256" key="1">
    <source>
        <dbReference type="ARBA" id="ARBA00011051"/>
    </source>
</evidence>
<keyword evidence="6" id="KW-1185">Reference proteome</keyword>
<dbReference type="Gene3D" id="3.10.180.10">
    <property type="entry name" value="2,3-Dihydroxybiphenyl 1,2-Dioxygenase, domain 1"/>
    <property type="match status" value="1"/>
</dbReference>
<evidence type="ECO:0000256" key="2">
    <source>
        <dbReference type="ARBA" id="ARBA00021572"/>
    </source>
</evidence>
<dbReference type="OrthoDB" id="9803104at2"/>
<dbReference type="SUPFAM" id="SSF54593">
    <property type="entry name" value="Glyoxalase/Bleomycin resistance protein/Dihydroxybiphenyl dioxygenase"/>
    <property type="match status" value="1"/>
</dbReference>
<evidence type="ECO:0000313" key="5">
    <source>
        <dbReference type="EMBL" id="QDU75090.1"/>
    </source>
</evidence>
<dbReference type="InterPro" id="IPR037523">
    <property type="entry name" value="VOC_core"/>
</dbReference>
<evidence type="ECO:0000256" key="3">
    <source>
        <dbReference type="ARBA" id="ARBA00023251"/>
    </source>
</evidence>
<sequence>MLLEATPVLRVTCLRDAEHFYLERLGFQNQFCYRPDPNQINPAYMGVERDGAVLHLSSFPGDGRLGGVVFITVDDVDRLHEEFVARGIPITLPPTDQSWRMREMYVKDTDQNTLRFAQSLAG</sequence>